<evidence type="ECO:0000256" key="2">
    <source>
        <dbReference type="SAM" id="MobiDB-lite"/>
    </source>
</evidence>
<reference evidence="4 5" key="2">
    <citation type="submission" date="2018-11" db="EMBL/GenBank/DDBJ databases">
        <authorList>
            <consortium name="Pathogen Informatics"/>
        </authorList>
    </citation>
    <scope>NUCLEOTIDE SEQUENCE [LARGE SCALE GENOMIC DNA]</scope>
</reference>
<feature type="compositionally biased region" description="Low complexity" evidence="2">
    <location>
        <begin position="95"/>
        <end position="106"/>
    </location>
</feature>
<sequence length="301" mass="33916">MPTANGISNPCLYKVLGIEPGASEADIKKAYRRLALKWHPDKNSEADKVEAERKFKEISAAYEILSDKEKRKIYDQFGFAGLKGAYQNSTGSAGSRPSPRTSQRTSFGRRNTYSTVFDDDFFNFVFRDPEEIFREFFDEQLNFIRSFMEPSINIRRSETTRPMVEPSAPRYSHPVRRSNTRFVDRKDRIPDDHKRIFTSFMSNAGSIVSPNDKVRSQSFYFSPSSQNVAVHSRSSTFTFGSGVGNTPSKGTFRSTSTKFLDGKCVTTRRVIQDGVETVTVEEDGVIKSKTVNGQRVAIAGA</sequence>
<protein>
    <submittedName>
        <fullName evidence="6">J domain-containing protein</fullName>
    </submittedName>
</protein>
<dbReference type="GO" id="GO:0030544">
    <property type="term" value="F:Hsp70 protein binding"/>
    <property type="evidence" value="ECO:0007669"/>
    <property type="project" value="InterPro"/>
</dbReference>
<gene>
    <name evidence="4" type="ORF">HNAJ_LOCUS587</name>
</gene>
<dbReference type="InterPro" id="IPR043183">
    <property type="entry name" value="DNJB2/6-like"/>
</dbReference>
<feature type="region of interest" description="Disordered" evidence="2">
    <location>
        <begin position="88"/>
        <end position="107"/>
    </location>
</feature>
<dbReference type="PRINTS" id="PR00625">
    <property type="entry name" value="JDOMAIN"/>
</dbReference>
<keyword evidence="1" id="KW-0143">Chaperone</keyword>
<evidence type="ECO:0000313" key="5">
    <source>
        <dbReference type="Proteomes" id="UP000278807"/>
    </source>
</evidence>
<evidence type="ECO:0000313" key="6">
    <source>
        <dbReference type="WBParaSite" id="HNAJ_0000058601-mRNA-1"/>
    </source>
</evidence>
<dbReference type="Proteomes" id="UP000278807">
    <property type="component" value="Unassembled WGS sequence"/>
</dbReference>
<organism evidence="6">
    <name type="scientific">Rodentolepis nana</name>
    <name type="common">Dwarf tapeworm</name>
    <name type="synonym">Hymenolepis nana</name>
    <dbReference type="NCBI Taxonomy" id="102285"/>
    <lineage>
        <taxon>Eukaryota</taxon>
        <taxon>Metazoa</taxon>
        <taxon>Spiralia</taxon>
        <taxon>Lophotrochozoa</taxon>
        <taxon>Platyhelminthes</taxon>
        <taxon>Cestoda</taxon>
        <taxon>Eucestoda</taxon>
        <taxon>Cyclophyllidea</taxon>
        <taxon>Hymenolepididae</taxon>
        <taxon>Rodentolepis</taxon>
    </lineage>
</organism>
<dbReference type="WBParaSite" id="HNAJ_0000058601-mRNA-1">
    <property type="protein sequence ID" value="HNAJ_0000058601-mRNA-1"/>
    <property type="gene ID" value="HNAJ_0000058601"/>
</dbReference>
<dbReference type="OrthoDB" id="10250354at2759"/>
<evidence type="ECO:0000259" key="3">
    <source>
        <dbReference type="PROSITE" id="PS50076"/>
    </source>
</evidence>
<proteinExistence type="predicted"/>
<dbReference type="PROSITE" id="PS50076">
    <property type="entry name" value="DNAJ_2"/>
    <property type="match status" value="1"/>
</dbReference>
<dbReference type="CDD" id="cd06257">
    <property type="entry name" value="DnaJ"/>
    <property type="match status" value="1"/>
</dbReference>
<dbReference type="InterPro" id="IPR001623">
    <property type="entry name" value="DnaJ_domain"/>
</dbReference>
<feature type="domain" description="J" evidence="3">
    <location>
        <begin position="11"/>
        <end position="78"/>
    </location>
</feature>
<dbReference type="SMART" id="SM00271">
    <property type="entry name" value="DnaJ"/>
    <property type="match status" value="1"/>
</dbReference>
<dbReference type="STRING" id="102285.A0A0R3T153"/>
<evidence type="ECO:0000313" key="4">
    <source>
        <dbReference type="EMBL" id="VDN96446.1"/>
    </source>
</evidence>
<dbReference type="PROSITE" id="PS00636">
    <property type="entry name" value="DNAJ_1"/>
    <property type="match status" value="1"/>
</dbReference>
<dbReference type="PANTHER" id="PTHR45168">
    <property type="entry name" value="DNAJ HOMOLOG SUBFAMILY B MEMBER 2"/>
    <property type="match status" value="1"/>
</dbReference>
<accession>A0A0R3T153</accession>
<keyword evidence="5" id="KW-1185">Reference proteome</keyword>
<dbReference type="SUPFAM" id="SSF46565">
    <property type="entry name" value="Chaperone J-domain"/>
    <property type="match status" value="1"/>
</dbReference>
<evidence type="ECO:0000256" key="1">
    <source>
        <dbReference type="ARBA" id="ARBA00023186"/>
    </source>
</evidence>
<dbReference type="GO" id="GO:0051082">
    <property type="term" value="F:unfolded protein binding"/>
    <property type="evidence" value="ECO:0007669"/>
    <property type="project" value="InterPro"/>
</dbReference>
<dbReference type="EMBL" id="UZAE01000173">
    <property type="protein sequence ID" value="VDN96446.1"/>
    <property type="molecule type" value="Genomic_DNA"/>
</dbReference>
<name>A0A0R3T153_RODNA</name>
<reference evidence="6" key="1">
    <citation type="submission" date="2017-02" db="UniProtKB">
        <authorList>
            <consortium name="WormBaseParasite"/>
        </authorList>
    </citation>
    <scope>IDENTIFICATION</scope>
</reference>
<dbReference type="Gene3D" id="1.10.287.110">
    <property type="entry name" value="DnaJ domain"/>
    <property type="match status" value="1"/>
</dbReference>
<dbReference type="PANTHER" id="PTHR45168:SF3">
    <property type="entry name" value="DNAJ HEAT SHOCK PROTEIN FAMILY (HSP40) MEMBER B2"/>
    <property type="match status" value="1"/>
</dbReference>
<dbReference type="AlphaFoldDB" id="A0A0R3T153"/>
<dbReference type="Pfam" id="PF00226">
    <property type="entry name" value="DnaJ"/>
    <property type="match status" value="1"/>
</dbReference>
<dbReference type="InterPro" id="IPR018253">
    <property type="entry name" value="DnaJ_domain_CS"/>
</dbReference>
<dbReference type="InterPro" id="IPR036869">
    <property type="entry name" value="J_dom_sf"/>
</dbReference>